<dbReference type="OrthoDB" id="6437545at2759"/>
<sequence>MISVHRERPHRYNQLLTYLPIENDVQKRLNNYHKGNKVLCPEQFGFPEKRAASHQLIRVVEYVTEGFANKQKTGYVLIDMQKEFTLSGKMDLSINLYTSRPPPKLLS</sequence>
<organism evidence="1 2">
    <name type="scientific">Araneus ventricosus</name>
    <name type="common">Orbweaver spider</name>
    <name type="synonym">Epeira ventricosa</name>
    <dbReference type="NCBI Taxonomy" id="182803"/>
    <lineage>
        <taxon>Eukaryota</taxon>
        <taxon>Metazoa</taxon>
        <taxon>Ecdysozoa</taxon>
        <taxon>Arthropoda</taxon>
        <taxon>Chelicerata</taxon>
        <taxon>Arachnida</taxon>
        <taxon>Araneae</taxon>
        <taxon>Araneomorphae</taxon>
        <taxon>Entelegynae</taxon>
        <taxon>Araneoidea</taxon>
        <taxon>Araneidae</taxon>
        <taxon>Araneus</taxon>
    </lineage>
</organism>
<protein>
    <recommendedName>
        <fullName evidence="3">Reverse transcriptase domain-containing protein</fullName>
    </recommendedName>
</protein>
<accession>A0A4Y2JKY6</accession>
<dbReference type="AlphaFoldDB" id="A0A4Y2JKY6"/>
<evidence type="ECO:0000313" key="1">
    <source>
        <dbReference type="EMBL" id="GBM90128.1"/>
    </source>
</evidence>
<gene>
    <name evidence="1" type="ORF">AVEN_20258_1</name>
</gene>
<name>A0A4Y2JKY6_ARAVE</name>
<proteinExistence type="predicted"/>
<keyword evidence="2" id="KW-1185">Reference proteome</keyword>
<evidence type="ECO:0000313" key="2">
    <source>
        <dbReference type="Proteomes" id="UP000499080"/>
    </source>
</evidence>
<reference evidence="1 2" key="1">
    <citation type="journal article" date="2019" name="Sci. Rep.">
        <title>Orb-weaving spider Araneus ventricosus genome elucidates the spidroin gene catalogue.</title>
        <authorList>
            <person name="Kono N."/>
            <person name="Nakamura H."/>
            <person name="Ohtoshi R."/>
            <person name="Moran D.A.P."/>
            <person name="Shinohara A."/>
            <person name="Yoshida Y."/>
            <person name="Fujiwara M."/>
            <person name="Mori M."/>
            <person name="Tomita M."/>
            <person name="Arakawa K."/>
        </authorList>
    </citation>
    <scope>NUCLEOTIDE SEQUENCE [LARGE SCALE GENOMIC DNA]</scope>
</reference>
<dbReference type="EMBL" id="BGPR01003598">
    <property type="protein sequence ID" value="GBM90128.1"/>
    <property type="molecule type" value="Genomic_DNA"/>
</dbReference>
<dbReference type="Proteomes" id="UP000499080">
    <property type="component" value="Unassembled WGS sequence"/>
</dbReference>
<evidence type="ECO:0008006" key="3">
    <source>
        <dbReference type="Google" id="ProtNLM"/>
    </source>
</evidence>
<comment type="caution">
    <text evidence="1">The sequence shown here is derived from an EMBL/GenBank/DDBJ whole genome shotgun (WGS) entry which is preliminary data.</text>
</comment>